<evidence type="ECO:0000259" key="4">
    <source>
        <dbReference type="Pfam" id="PF00933"/>
    </source>
</evidence>
<dbReference type="InterPro" id="IPR036962">
    <property type="entry name" value="Glyco_hydro_3_N_sf"/>
</dbReference>
<gene>
    <name evidence="5" type="ORF">PLICRDRAFT_95817</name>
</gene>
<accession>A0A0C9SKJ7</accession>
<dbReference type="Pfam" id="PF00933">
    <property type="entry name" value="Glyco_hydro_3"/>
    <property type="match status" value="1"/>
</dbReference>
<dbReference type="PANTHER" id="PTHR30480">
    <property type="entry name" value="BETA-HEXOSAMINIDASE-RELATED"/>
    <property type="match status" value="1"/>
</dbReference>
<feature type="domain" description="Glycoside hydrolase family 3 N-terminal" evidence="4">
    <location>
        <begin position="26"/>
        <end position="337"/>
    </location>
</feature>
<dbReference type="InterPro" id="IPR001764">
    <property type="entry name" value="Glyco_hydro_3_N"/>
</dbReference>
<name>A0A0C9SKJ7_PLICR</name>
<evidence type="ECO:0000256" key="3">
    <source>
        <dbReference type="ARBA" id="ARBA00023295"/>
    </source>
</evidence>
<dbReference type="Proteomes" id="UP000053263">
    <property type="component" value="Unassembled WGS sequence"/>
</dbReference>
<proteinExistence type="inferred from homology"/>
<keyword evidence="2 5" id="KW-0378">Hydrolase</keyword>
<dbReference type="InterPro" id="IPR050226">
    <property type="entry name" value="NagZ_Beta-hexosaminidase"/>
</dbReference>
<evidence type="ECO:0000313" key="5">
    <source>
        <dbReference type="EMBL" id="KII83856.1"/>
    </source>
</evidence>
<dbReference type="SUPFAM" id="SSF51445">
    <property type="entry name" value="(Trans)glycosidases"/>
    <property type="match status" value="1"/>
</dbReference>
<reference evidence="5 6" key="1">
    <citation type="submission" date="2014-06" db="EMBL/GenBank/DDBJ databases">
        <title>Evolutionary Origins and Diversification of the Mycorrhizal Mutualists.</title>
        <authorList>
            <consortium name="DOE Joint Genome Institute"/>
            <consortium name="Mycorrhizal Genomics Consortium"/>
            <person name="Kohler A."/>
            <person name="Kuo A."/>
            <person name="Nagy L.G."/>
            <person name="Floudas D."/>
            <person name="Copeland A."/>
            <person name="Barry K.W."/>
            <person name="Cichocki N."/>
            <person name="Veneault-Fourrey C."/>
            <person name="LaButti K."/>
            <person name="Lindquist E.A."/>
            <person name="Lipzen A."/>
            <person name="Lundell T."/>
            <person name="Morin E."/>
            <person name="Murat C."/>
            <person name="Riley R."/>
            <person name="Ohm R."/>
            <person name="Sun H."/>
            <person name="Tunlid A."/>
            <person name="Henrissat B."/>
            <person name="Grigoriev I.V."/>
            <person name="Hibbett D.S."/>
            <person name="Martin F."/>
        </authorList>
    </citation>
    <scope>NUCLEOTIDE SEQUENCE [LARGE SCALE GENOMIC DNA]</scope>
    <source>
        <strain evidence="5 6">FD-325 SS-3</strain>
    </source>
</reference>
<evidence type="ECO:0000256" key="2">
    <source>
        <dbReference type="ARBA" id="ARBA00022801"/>
    </source>
</evidence>
<dbReference type="AlphaFoldDB" id="A0A0C9SKJ7"/>
<keyword evidence="3" id="KW-0326">Glycosidase</keyword>
<organism evidence="5 6">
    <name type="scientific">Plicaturopsis crispa FD-325 SS-3</name>
    <dbReference type="NCBI Taxonomy" id="944288"/>
    <lineage>
        <taxon>Eukaryota</taxon>
        <taxon>Fungi</taxon>
        <taxon>Dikarya</taxon>
        <taxon>Basidiomycota</taxon>
        <taxon>Agaricomycotina</taxon>
        <taxon>Agaricomycetes</taxon>
        <taxon>Agaricomycetidae</taxon>
        <taxon>Amylocorticiales</taxon>
        <taxon>Amylocorticiaceae</taxon>
        <taxon>Plicatura</taxon>
        <taxon>Plicaturopsis crispa</taxon>
    </lineage>
</organism>
<dbReference type="HOGENOM" id="CLU_008392_5_3_1"/>
<dbReference type="GO" id="GO:0009254">
    <property type="term" value="P:peptidoglycan turnover"/>
    <property type="evidence" value="ECO:0007669"/>
    <property type="project" value="TreeGrafter"/>
</dbReference>
<dbReference type="InterPro" id="IPR036881">
    <property type="entry name" value="Glyco_hydro_3_C_sf"/>
</dbReference>
<comment type="similarity">
    <text evidence="1">Belongs to the glycosyl hydrolase 3 family.</text>
</comment>
<dbReference type="GO" id="GO:0005975">
    <property type="term" value="P:carbohydrate metabolic process"/>
    <property type="evidence" value="ECO:0007669"/>
    <property type="project" value="InterPro"/>
</dbReference>
<dbReference type="InterPro" id="IPR017853">
    <property type="entry name" value="GH"/>
</dbReference>
<dbReference type="Gene3D" id="3.20.20.300">
    <property type="entry name" value="Glycoside hydrolase, family 3, N-terminal domain"/>
    <property type="match status" value="1"/>
</dbReference>
<dbReference type="Gene3D" id="3.40.50.1700">
    <property type="entry name" value="Glycoside hydrolase family 3 C-terminal domain"/>
    <property type="match status" value="1"/>
</dbReference>
<dbReference type="GO" id="GO:0004553">
    <property type="term" value="F:hydrolase activity, hydrolyzing O-glycosyl compounds"/>
    <property type="evidence" value="ECO:0007669"/>
    <property type="project" value="InterPro"/>
</dbReference>
<dbReference type="EMBL" id="KN832574">
    <property type="protein sequence ID" value="KII83856.1"/>
    <property type="molecule type" value="Genomic_DNA"/>
</dbReference>
<evidence type="ECO:0000313" key="6">
    <source>
        <dbReference type="Proteomes" id="UP000053263"/>
    </source>
</evidence>
<dbReference type="PANTHER" id="PTHR30480:SF16">
    <property type="entry name" value="GLYCOSIDE HYDROLASE FAMILY 3 DOMAIN PROTEIN"/>
    <property type="match status" value="1"/>
</dbReference>
<dbReference type="OrthoDB" id="4215304at2759"/>
<evidence type="ECO:0000256" key="1">
    <source>
        <dbReference type="ARBA" id="ARBA00005336"/>
    </source>
</evidence>
<keyword evidence="6" id="KW-1185">Reference proteome</keyword>
<sequence>MSTQLTDEIKRNIGQHFVFGFHGHVVSDDVKTLIRDYHVGSIILMKRNVQSFHQVRNLVCDLQQIAKDAGHTRPLLIGIDQENGLVSAFSSTATYEAGTQFPGAMALAATGSVDLAEKIAIATGRELRLAGVNWAYSPVADVNSDPRNPVIGVRSFGDNPEDVGKFVVAVSRGLTSTGIAPSPKHFPGHGDTHVDSHLALPCIDKSKDLLVATELVPFQAAIDDHVASIMTGHMALPQLVGDETPSSLSFAITTVLLRDELGFRDSVIVTDCLEMEAVAEKYGSERSAVMSFQAGADIAMICHTMSRHRGSVELTYEAVASGELSLDTLRASEARISALKDRFVGSWEEVLSRGIDDAQLALLREQNAALSAQAYSSAIALVGDPVSFRPLSTTTNVLVFTPVMESLNRAVDDAEGVLREAGRVRNTAGPSYLAFADSVARRALREHIVYSSATTVTAELKLSIESASAVIFTTRNADRSTWQIDFLRAVLGALPPSTPRVLLASCAPYDFLNAPDIDSPYLVSFEFTAPALEAAAAVIFGEVQAKGIVPVKLEGKSAHR</sequence>
<protein>
    <submittedName>
        <fullName evidence="5">Glycoside hydrolase family 3 protein</fullName>
    </submittedName>
</protein>